<sequence>MALIHCSRKECFSDRSRRHRPRVHGHRMPLPSCDPSVTSINAASVDAYNFAPRPMVPSPAVNAHLGYEGHDGFVRGPSAVSQTWDGRAIAPFASNVASAATSPDFVLSDAACQPHQLSDHALSIGATITLGHEKEDDTRSATSNNKPQQPTLTSRPRAPQNECRYCSAAGFPRQFHWHNECPRRGNVSAIETRPGNEESDPEFH</sequence>
<reference evidence="2" key="2">
    <citation type="submission" date="2021-09" db="EMBL/GenBank/DDBJ databases">
        <authorList>
            <person name="Jia N."/>
            <person name="Wang J."/>
            <person name="Shi W."/>
            <person name="Du L."/>
            <person name="Sun Y."/>
            <person name="Zhan W."/>
            <person name="Jiang J."/>
            <person name="Wang Q."/>
            <person name="Zhang B."/>
            <person name="Ji P."/>
            <person name="Sakyi L.B."/>
            <person name="Cui X."/>
            <person name="Yuan T."/>
            <person name="Jiang B."/>
            <person name="Yang W."/>
            <person name="Lam T.T.-Y."/>
            <person name="Chang Q."/>
            <person name="Ding S."/>
            <person name="Wang X."/>
            <person name="Zhu J."/>
            <person name="Ruan X."/>
            <person name="Zhao L."/>
            <person name="Wei J."/>
            <person name="Que T."/>
            <person name="Du C."/>
            <person name="Cheng J."/>
            <person name="Dai P."/>
            <person name="Han X."/>
            <person name="Huang E."/>
            <person name="Gao Y."/>
            <person name="Liu J."/>
            <person name="Shao H."/>
            <person name="Ye R."/>
            <person name="Li L."/>
            <person name="Wei W."/>
            <person name="Wang X."/>
            <person name="Wang C."/>
            <person name="Huo Q."/>
            <person name="Li W."/>
            <person name="Guo W."/>
            <person name="Chen H."/>
            <person name="Chen S."/>
            <person name="Zhou L."/>
            <person name="Zhou L."/>
            <person name="Ni X."/>
            <person name="Tian J."/>
            <person name="Zhou Y."/>
            <person name="Sheng Y."/>
            <person name="Liu T."/>
            <person name="Pan Y."/>
            <person name="Xia L."/>
            <person name="Li J."/>
            <person name="Zhao F."/>
            <person name="Cao W."/>
        </authorList>
    </citation>
    <scope>NUCLEOTIDE SEQUENCE</scope>
    <source>
        <strain evidence="2">Rsan-2018</strain>
        <tissue evidence="2">Larvae</tissue>
    </source>
</reference>
<gene>
    <name evidence="2" type="ORF">HPB52_012203</name>
</gene>
<accession>A0A9D4SWL4</accession>
<reference evidence="2" key="1">
    <citation type="journal article" date="2020" name="Cell">
        <title>Large-Scale Comparative Analyses of Tick Genomes Elucidate Their Genetic Diversity and Vector Capacities.</title>
        <authorList>
            <consortium name="Tick Genome and Microbiome Consortium (TIGMIC)"/>
            <person name="Jia N."/>
            <person name="Wang J."/>
            <person name="Shi W."/>
            <person name="Du L."/>
            <person name="Sun Y."/>
            <person name="Zhan W."/>
            <person name="Jiang J.F."/>
            <person name="Wang Q."/>
            <person name="Zhang B."/>
            <person name="Ji P."/>
            <person name="Bell-Sakyi L."/>
            <person name="Cui X.M."/>
            <person name="Yuan T.T."/>
            <person name="Jiang B.G."/>
            <person name="Yang W.F."/>
            <person name="Lam T.T."/>
            <person name="Chang Q.C."/>
            <person name="Ding S.J."/>
            <person name="Wang X.J."/>
            <person name="Zhu J.G."/>
            <person name="Ruan X.D."/>
            <person name="Zhao L."/>
            <person name="Wei J.T."/>
            <person name="Ye R.Z."/>
            <person name="Que T.C."/>
            <person name="Du C.H."/>
            <person name="Zhou Y.H."/>
            <person name="Cheng J.X."/>
            <person name="Dai P.F."/>
            <person name="Guo W.B."/>
            <person name="Han X.H."/>
            <person name="Huang E.J."/>
            <person name="Li L.F."/>
            <person name="Wei W."/>
            <person name="Gao Y.C."/>
            <person name="Liu J.Z."/>
            <person name="Shao H.Z."/>
            <person name="Wang X."/>
            <person name="Wang C.C."/>
            <person name="Yang T.C."/>
            <person name="Huo Q.B."/>
            <person name="Li W."/>
            <person name="Chen H.Y."/>
            <person name="Chen S.E."/>
            <person name="Zhou L.G."/>
            <person name="Ni X.B."/>
            <person name="Tian J.H."/>
            <person name="Sheng Y."/>
            <person name="Liu T."/>
            <person name="Pan Y.S."/>
            <person name="Xia L.Y."/>
            <person name="Li J."/>
            <person name="Zhao F."/>
            <person name="Cao W.C."/>
        </authorList>
    </citation>
    <scope>NUCLEOTIDE SEQUENCE</scope>
    <source>
        <strain evidence="2">Rsan-2018</strain>
    </source>
</reference>
<protein>
    <submittedName>
        <fullName evidence="2">Uncharacterized protein</fullName>
    </submittedName>
</protein>
<dbReference type="Proteomes" id="UP000821837">
    <property type="component" value="Unassembled WGS sequence"/>
</dbReference>
<name>A0A9D4SWL4_RHISA</name>
<proteinExistence type="predicted"/>
<evidence type="ECO:0000313" key="2">
    <source>
        <dbReference type="EMBL" id="KAH7956722.1"/>
    </source>
</evidence>
<evidence type="ECO:0000256" key="1">
    <source>
        <dbReference type="SAM" id="MobiDB-lite"/>
    </source>
</evidence>
<feature type="compositionally biased region" description="Polar residues" evidence="1">
    <location>
        <begin position="140"/>
        <end position="154"/>
    </location>
</feature>
<keyword evidence="3" id="KW-1185">Reference proteome</keyword>
<comment type="caution">
    <text evidence="2">The sequence shown here is derived from an EMBL/GenBank/DDBJ whole genome shotgun (WGS) entry which is preliminary data.</text>
</comment>
<dbReference type="EMBL" id="JABSTV010001250">
    <property type="protein sequence ID" value="KAH7956722.1"/>
    <property type="molecule type" value="Genomic_DNA"/>
</dbReference>
<feature type="region of interest" description="Disordered" evidence="1">
    <location>
        <begin position="133"/>
        <end position="158"/>
    </location>
</feature>
<organism evidence="2 3">
    <name type="scientific">Rhipicephalus sanguineus</name>
    <name type="common">Brown dog tick</name>
    <name type="synonym">Ixodes sanguineus</name>
    <dbReference type="NCBI Taxonomy" id="34632"/>
    <lineage>
        <taxon>Eukaryota</taxon>
        <taxon>Metazoa</taxon>
        <taxon>Ecdysozoa</taxon>
        <taxon>Arthropoda</taxon>
        <taxon>Chelicerata</taxon>
        <taxon>Arachnida</taxon>
        <taxon>Acari</taxon>
        <taxon>Parasitiformes</taxon>
        <taxon>Ixodida</taxon>
        <taxon>Ixodoidea</taxon>
        <taxon>Ixodidae</taxon>
        <taxon>Rhipicephalinae</taxon>
        <taxon>Rhipicephalus</taxon>
        <taxon>Rhipicephalus</taxon>
    </lineage>
</organism>
<evidence type="ECO:0000313" key="3">
    <source>
        <dbReference type="Proteomes" id="UP000821837"/>
    </source>
</evidence>
<dbReference type="AlphaFoldDB" id="A0A9D4SWL4"/>